<dbReference type="GO" id="GO:0042910">
    <property type="term" value="F:xenobiotic transmembrane transporter activity"/>
    <property type="evidence" value="ECO:0007669"/>
    <property type="project" value="InterPro"/>
</dbReference>
<feature type="transmembrane region" description="Helical" evidence="6">
    <location>
        <begin position="37"/>
        <end position="57"/>
    </location>
</feature>
<dbReference type="PANTHER" id="PTHR42893">
    <property type="entry name" value="PROTEIN DETOXIFICATION 44, CHLOROPLASTIC-RELATED"/>
    <property type="match status" value="1"/>
</dbReference>
<keyword evidence="8" id="KW-1185">Reference proteome</keyword>
<dbReference type="CDD" id="cd13136">
    <property type="entry name" value="MATE_DinF_like"/>
    <property type="match status" value="1"/>
</dbReference>
<evidence type="ECO:0000313" key="8">
    <source>
        <dbReference type="Proteomes" id="UP000667802"/>
    </source>
</evidence>
<feature type="transmembrane region" description="Helical" evidence="6">
    <location>
        <begin position="305"/>
        <end position="324"/>
    </location>
</feature>
<feature type="transmembrane region" description="Helical" evidence="6">
    <location>
        <begin position="111"/>
        <end position="136"/>
    </location>
</feature>
<evidence type="ECO:0000256" key="5">
    <source>
        <dbReference type="ARBA" id="ARBA00023136"/>
    </source>
</evidence>
<dbReference type="InterPro" id="IPR002528">
    <property type="entry name" value="MATE_fam"/>
</dbReference>
<feature type="transmembrane region" description="Helical" evidence="6">
    <location>
        <begin position="156"/>
        <end position="179"/>
    </location>
</feature>
<comment type="subcellular location">
    <subcellularLocation>
        <location evidence="1">Membrane</location>
        <topology evidence="1">Multi-pass membrane protein</topology>
    </subcellularLocation>
</comment>
<evidence type="ECO:0000256" key="6">
    <source>
        <dbReference type="SAM" id="Phobius"/>
    </source>
</evidence>
<reference evidence="8" key="1">
    <citation type="journal article" date="2021" name="Science">
        <title>Hunting the eagle killer: A cyanobacterial neurotoxin causes vacuolar myelinopathy.</title>
        <authorList>
            <person name="Breinlinger S."/>
            <person name="Phillips T.J."/>
            <person name="Haram B.N."/>
            <person name="Mares J."/>
            <person name="Martinez Yerena J.A."/>
            <person name="Hrouzek P."/>
            <person name="Sobotka R."/>
            <person name="Henderson W.M."/>
            <person name="Schmieder P."/>
            <person name="Williams S.M."/>
            <person name="Lauderdale J.D."/>
            <person name="Wilde H.D."/>
            <person name="Gerrin W."/>
            <person name="Kust A."/>
            <person name="Washington J.W."/>
            <person name="Wagner C."/>
            <person name="Geier B."/>
            <person name="Liebeke M."/>
            <person name="Enke H."/>
            <person name="Niedermeyer T.H.J."/>
            <person name="Wilde S.B."/>
        </authorList>
    </citation>
    <scope>NUCLEOTIDE SEQUENCE [LARGE SCALE GENOMIC DNA]</scope>
    <source>
        <strain evidence="8">Thurmond2011</strain>
    </source>
</reference>
<evidence type="ECO:0000256" key="2">
    <source>
        <dbReference type="ARBA" id="ARBA00010199"/>
    </source>
</evidence>
<dbReference type="NCBIfam" id="NF041358">
    <property type="entry name" value="GntT_guanitoxin"/>
    <property type="match status" value="1"/>
</dbReference>
<feature type="transmembrane region" description="Helical" evidence="6">
    <location>
        <begin position="336"/>
        <end position="359"/>
    </location>
</feature>
<keyword evidence="4 6" id="KW-1133">Transmembrane helix</keyword>
<evidence type="ECO:0000256" key="3">
    <source>
        <dbReference type="ARBA" id="ARBA00022692"/>
    </source>
</evidence>
<dbReference type="GO" id="GO:0005886">
    <property type="term" value="C:plasma membrane"/>
    <property type="evidence" value="ECO:0007669"/>
    <property type="project" value="TreeGrafter"/>
</dbReference>
<proteinExistence type="inferred from homology"/>
<feature type="transmembrane region" description="Helical" evidence="6">
    <location>
        <begin position="69"/>
        <end position="91"/>
    </location>
</feature>
<dbReference type="AlphaFoldDB" id="A0AAP5M8S0"/>
<dbReference type="PANTHER" id="PTHR42893:SF46">
    <property type="entry name" value="PROTEIN DETOXIFICATION 44, CHLOROPLASTIC"/>
    <property type="match status" value="1"/>
</dbReference>
<accession>A0AAP5M8S0</accession>
<feature type="transmembrane region" description="Helical" evidence="6">
    <location>
        <begin position="412"/>
        <end position="431"/>
    </location>
</feature>
<feature type="transmembrane region" description="Helical" evidence="6">
    <location>
        <begin position="267"/>
        <end position="293"/>
    </location>
</feature>
<feature type="transmembrane region" description="Helical" evidence="6">
    <location>
        <begin position="379"/>
        <end position="400"/>
    </location>
</feature>
<dbReference type="InterPro" id="IPR044644">
    <property type="entry name" value="DinF-like"/>
</dbReference>
<sequence>MKWLVYLRRAVLVEEGKDQITLSNLPQEQQKPFLHRFFKLVALNILSNLMIPIAGLMDTAFLGHLAEVHHLAGVTLAMVVFNYIYWTFGFLRMGTTGMTAQALGRGDHESVVLIGLRHVAIGLALGLAILLLQRPIQLLGFAVLSATPEVKASGQAFYQALIWGAPATLINFVLVGWFLGREQSLVVLLLSAVSSGANVLLDYLFIVQWRWESTGAGCATAVSQYIMLLVGIVLFCREIELQQVRSVAHKLLDSSALKAAFSLNGEILIRTLALVSTFAIFTNLSSVFGTGILTTNAILMQVVSFGAYFIDGLAFATESLAGIFRGKGTSGELMRLLRIGGVTSLLFGVIFPTAFILIPQPLFKLFTNHTEIIAQLSSYVPWLLPVLGVGAIAFMLDGYFLGLTEGYILRQAMLVSAFIGFTPMAIAAWYFHNNHLLWLSLSLFMVARTVTLGSQVANTLNN</sequence>
<dbReference type="NCBIfam" id="TIGR00797">
    <property type="entry name" value="matE"/>
    <property type="match status" value="1"/>
</dbReference>
<dbReference type="Pfam" id="PF01554">
    <property type="entry name" value="MatE"/>
    <property type="match status" value="2"/>
</dbReference>
<organism evidence="7 8">
    <name type="scientific">Aetokthonos hydrillicola Thurmond2011</name>
    <dbReference type="NCBI Taxonomy" id="2712845"/>
    <lineage>
        <taxon>Bacteria</taxon>
        <taxon>Bacillati</taxon>
        <taxon>Cyanobacteriota</taxon>
        <taxon>Cyanophyceae</taxon>
        <taxon>Nostocales</taxon>
        <taxon>Hapalosiphonaceae</taxon>
        <taxon>Aetokthonos</taxon>
    </lineage>
</organism>
<evidence type="ECO:0000256" key="4">
    <source>
        <dbReference type="ARBA" id="ARBA00022989"/>
    </source>
</evidence>
<comment type="similarity">
    <text evidence="2">Belongs to the multi antimicrobial extrusion (MATE) (TC 2.A.66.1) family.</text>
</comment>
<keyword evidence="3 6" id="KW-0812">Transmembrane</keyword>
<keyword evidence="5 6" id="KW-0472">Membrane</keyword>
<comment type="caution">
    <text evidence="7">The sequence shown here is derived from an EMBL/GenBank/DDBJ whole genome shotgun (WGS) entry which is preliminary data.</text>
</comment>
<dbReference type="GO" id="GO:0015297">
    <property type="term" value="F:antiporter activity"/>
    <property type="evidence" value="ECO:0007669"/>
    <property type="project" value="InterPro"/>
</dbReference>
<evidence type="ECO:0000256" key="1">
    <source>
        <dbReference type="ARBA" id="ARBA00004141"/>
    </source>
</evidence>
<name>A0AAP5M8S0_9CYAN</name>
<protein>
    <submittedName>
        <fullName evidence="7">MATE family efflux transporter</fullName>
    </submittedName>
</protein>
<evidence type="ECO:0000313" key="7">
    <source>
        <dbReference type="EMBL" id="MDR9893913.1"/>
    </source>
</evidence>
<dbReference type="EMBL" id="JAALHA020000001">
    <property type="protein sequence ID" value="MDR9893913.1"/>
    <property type="molecule type" value="Genomic_DNA"/>
</dbReference>
<gene>
    <name evidence="7" type="ORF">G7B40_004900</name>
</gene>
<feature type="transmembrane region" description="Helical" evidence="6">
    <location>
        <begin position="186"/>
        <end position="207"/>
    </location>
</feature>
<dbReference type="Proteomes" id="UP000667802">
    <property type="component" value="Unassembled WGS sequence"/>
</dbReference>
<dbReference type="RefSeq" id="WP_243902330.1">
    <property type="nucleotide sequence ID" value="NZ_CAWQFN010000835.1"/>
</dbReference>
<feature type="transmembrane region" description="Helical" evidence="6">
    <location>
        <begin position="213"/>
        <end position="236"/>
    </location>
</feature>